<sequence length="268" mass="30325">MKTYFKLELKKSLSSWRTKISILIIIAMFMIPYFQGLSLFKLPFFEGLSFIDASSDGINCYIKLHHYSYIGFLGPTIAAFIYSTSIISDRKNGFLKRLLEIIDIKTYLKVKLAVNALVTSIVFIASNCIFILYLTLFYGVDNGVLDEIMVGVFPVVYKSSKVIYIILLLVVIAVSSACFSTFMLGATTAVNKKFIAYLLSIFYAVFTGIFFEIWGANYVVDFNVAELFNLIAYHNLTLTHVIIYDIVLALIGIVLLYKVSYKKISALY</sequence>
<name>A0ABR8PYK8_9CLOT</name>
<protein>
    <recommendedName>
        <fullName evidence="4">ABC-2 family transporter protein</fullName>
    </recommendedName>
</protein>
<dbReference type="EMBL" id="JACSRA010000040">
    <property type="protein sequence ID" value="MBD7913245.1"/>
    <property type="molecule type" value="Genomic_DNA"/>
</dbReference>
<feature type="transmembrane region" description="Helical" evidence="1">
    <location>
        <begin position="162"/>
        <end position="182"/>
    </location>
</feature>
<evidence type="ECO:0000256" key="1">
    <source>
        <dbReference type="SAM" id="Phobius"/>
    </source>
</evidence>
<proteinExistence type="predicted"/>
<keyword evidence="1" id="KW-0472">Membrane</keyword>
<evidence type="ECO:0000313" key="3">
    <source>
        <dbReference type="Proteomes" id="UP000627781"/>
    </source>
</evidence>
<feature type="transmembrane region" description="Helical" evidence="1">
    <location>
        <begin position="67"/>
        <end position="87"/>
    </location>
</feature>
<comment type="caution">
    <text evidence="2">The sequence shown here is derived from an EMBL/GenBank/DDBJ whole genome shotgun (WGS) entry which is preliminary data.</text>
</comment>
<dbReference type="RefSeq" id="WP_191770134.1">
    <property type="nucleotide sequence ID" value="NZ_JACSRA010000040.1"/>
</dbReference>
<keyword evidence="3" id="KW-1185">Reference proteome</keyword>
<evidence type="ECO:0000313" key="2">
    <source>
        <dbReference type="EMBL" id="MBD7913245.1"/>
    </source>
</evidence>
<organism evidence="2 3">
    <name type="scientific">Clostridium cibarium</name>
    <dbReference type="NCBI Taxonomy" id="2762247"/>
    <lineage>
        <taxon>Bacteria</taxon>
        <taxon>Bacillati</taxon>
        <taxon>Bacillota</taxon>
        <taxon>Clostridia</taxon>
        <taxon>Eubacteriales</taxon>
        <taxon>Clostridiaceae</taxon>
        <taxon>Clostridium</taxon>
    </lineage>
</organism>
<gene>
    <name evidence="2" type="ORF">H9661_17980</name>
</gene>
<feature type="transmembrane region" description="Helical" evidence="1">
    <location>
        <begin position="112"/>
        <end position="136"/>
    </location>
</feature>
<feature type="transmembrane region" description="Helical" evidence="1">
    <location>
        <begin position="236"/>
        <end position="257"/>
    </location>
</feature>
<evidence type="ECO:0008006" key="4">
    <source>
        <dbReference type="Google" id="ProtNLM"/>
    </source>
</evidence>
<feature type="transmembrane region" description="Helical" evidence="1">
    <location>
        <begin position="20"/>
        <end position="40"/>
    </location>
</feature>
<keyword evidence="1" id="KW-0812">Transmembrane</keyword>
<dbReference type="Proteomes" id="UP000627781">
    <property type="component" value="Unassembled WGS sequence"/>
</dbReference>
<keyword evidence="1" id="KW-1133">Transmembrane helix</keyword>
<feature type="transmembrane region" description="Helical" evidence="1">
    <location>
        <begin position="194"/>
        <end position="216"/>
    </location>
</feature>
<reference evidence="2 3" key="1">
    <citation type="submission" date="2020-08" db="EMBL/GenBank/DDBJ databases">
        <title>A Genomic Blueprint of the Chicken Gut Microbiome.</title>
        <authorList>
            <person name="Gilroy R."/>
            <person name="Ravi A."/>
            <person name="Getino M."/>
            <person name="Pursley I."/>
            <person name="Horton D.L."/>
            <person name="Alikhan N.-F."/>
            <person name="Baker D."/>
            <person name="Gharbi K."/>
            <person name="Hall N."/>
            <person name="Watson M."/>
            <person name="Adriaenssens E.M."/>
            <person name="Foster-Nyarko E."/>
            <person name="Jarju S."/>
            <person name="Secka A."/>
            <person name="Antonio M."/>
            <person name="Oren A."/>
            <person name="Chaudhuri R."/>
            <person name="La Ragione R.M."/>
            <person name="Hildebrand F."/>
            <person name="Pallen M.J."/>
        </authorList>
    </citation>
    <scope>NUCLEOTIDE SEQUENCE [LARGE SCALE GENOMIC DNA]</scope>
    <source>
        <strain evidence="2 3">Sa3CVN1</strain>
    </source>
</reference>
<accession>A0ABR8PYK8</accession>